<dbReference type="InterPro" id="IPR013767">
    <property type="entry name" value="PAS_fold"/>
</dbReference>
<dbReference type="InterPro" id="IPR002197">
    <property type="entry name" value="HTH_Fis"/>
</dbReference>
<name>A0ABU1IKI2_9BACL</name>
<dbReference type="InterPro" id="IPR058031">
    <property type="entry name" value="AAA_lid_NorR"/>
</dbReference>
<keyword evidence="3" id="KW-0805">Transcription regulation</keyword>
<dbReference type="InterPro" id="IPR002078">
    <property type="entry name" value="Sigma_54_int"/>
</dbReference>
<feature type="domain" description="Sigma-54 factor interaction" evidence="5">
    <location>
        <begin position="261"/>
        <end position="491"/>
    </location>
</feature>
<dbReference type="CDD" id="cd00009">
    <property type="entry name" value="AAA"/>
    <property type="match status" value="1"/>
</dbReference>
<dbReference type="InterPro" id="IPR009057">
    <property type="entry name" value="Homeodomain-like_sf"/>
</dbReference>
<dbReference type="SUPFAM" id="SSF46689">
    <property type="entry name" value="Homeodomain-like"/>
    <property type="match status" value="1"/>
</dbReference>
<dbReference type="InterPro" id="IPR025944">
    <property type="entry name" value="Sigma_54_int_dom_CS"/>
</dbReference>
<dbReference type="SUPFAM" id="SSF52540">
    <property type="entry name" value="P-loop containing nucleoside triphosphate hydrolases"/>
    <property type="match status" value="1"/>
</dbReference>
<dbReference type="Gene3D" id="1.10.8.60">
    <property type="match status" value="1"/>
</dbReference>
<dbReference type="SUPFAM" id="SSF55785">
    <property type="entry name" value="PYP-like sensor domain (PAS domain)"/>
    <property type="match status" value="1"/>
</dbReference>
<dbReference type="Gene3D" id="3.30.450.20">
    <property type="entry name" value="PAS domain"/>
    <property type="match status" value="1"/>
</dbReference>
<dbReference type="PROSITE" id="PS00688">
    <property type="entry name" value="SIGMA54_INTERACT_3"/>
    <property type="match status" value="1"/>
</dbReference>
<dbReference type="SMART" id="SM00382">
    <property type="entry name" value="AAA"/>
    <property type="match status" value="1"/>
</dbReference>
<dbReference type="CDD" id="cd00130">
    <property type="entry name" value="PAS"/>
    <property type="match status" value="1"/>
</dbReference>
<dbReference type="PANTHER" id="PTHR32071">
    <property type="entry name" value="TRANSCRIPTIONAL REGULATORY PROTEIN"/>
    <property type="match status" value="1"/>
</dbReference>
<keyword evidence="1" id="KW-0547">Nucleotide-binding</keyword>
<dbReference type="PRINTS" id="PR01590">
    <property type="entry name" value="HTHFIS"/>
</dbReference>
<reference evidence="7 8" key="1">
    <citation type="submission" date="2023-07" db="EMBL/GenBank/DDBJ databases">
        <title>Genomic Encyclopedia of Type Strains, Phase IV (KMG-IV): sequencing the most valuable type-strain genomes for metagenomic binning, comparative biology and taxonomic classification.</title>
        <authorList>
            <person name="Goeker M."/>
        </authorList>
    </citation>
    <scope>NUCLEOTIDE SEQUENCE [LARGE SCALE GENOMIC DNA]</scope>
    <source>
        <strain evidence="7 8">DSM 45903</strain>
    </source>
</reference>
<evidence type="ECO:0000256" key="2">
    <source>
        <dbReference type="ARBA" id="ARBA00022840"/>
    </source>
</evidence>
<keyword evidence="2" id="KW-0067">ATP-binding</keyword>
<dbReference type="NCBIfam" id="TIGR00229">
    <property type="entry name" value="sensory_box"/>
    <property type="match status" value="1"/>
</dbReference>
<dbReference type="InterPro" id="IPR025662">
    <property type="entry name" value="Sigma_54_int_dom_ATP-bd_1"/>
</dbReference>
<dbReference type="InterPro" id="IPR000014">
    <property type="entry name" value="PAS"/>
</dbReference>
<dbReference type="PROSITE" id="PS00675">
    <property type="entry name" value="SIGMA54_INTERACT_1"/>
    <property type="match status" value="1"/>
</dbReference>
<dbReference type="EMBL" id="JAVDQG010000002">
    <property type="protein sequence ID" value="MDR6224913.1"/>
    <property type="molecule type" value="Genomic_DNA"/>
</dbReference>
<dbReference type="Pfam" id="PF00989">
    <property type="entry name" value="PAS"/>
    <property type="match status" value="1"/>
</dbReference>
<organism evidence="7 8">
    <name type="scientific">Desmospora profundinema</name>
    <dbReference type="NCBI Taxonomy" id="1571184"/>
    <lineage>
        <taxon>Bacteria</taxon>
        <taxon>Bacillati</taxon>
        <taxon>Bacillota</taxon>
        <taxon>Bacilli</taxon>
        <taxon>Bacillales</taxon>
        <taxon>Thermoactinomycetaceae</taxon>
        <taxon>Desmospora</taxon>
    </lineage>
</organism>
<dbReference type="PANTHER" id="PTHR32071:SF57">
    <property type="entry name" value="C4-DICARBOXYLATE TRANSPORT TRANSCRIPTIONAL REGULATORY PROTEIN DCTD"/>
    <property type="match status" value="1"/>
</dbReference>
<dbReference type="RefSeq" id="WP_309862882.1">
    <property type="nucleotide sequence ID" value="NZ_JAVDQG010000002.1"/>
</dbReference>
<evidence type="ECO:0000259" key="6">
    <source>
        <dbReference type="PROSITE" id="PS50112"/>
    </source>
</evidence>
<evidence type="ECO:0000256" key="1">
    <source>
        <dbReference type="ARBA" id="ARBA00022741"/>
    </source>
</evidence>
<feature type="domain" description="PAS" evidence="6">
    <location>
        <begin position="120"/>
        <end position="191"/>
    </location>
</feature>
<proteinExistence type="predicted"/>
<accession>A0ABU1IKI2</accession>
<dbReference type="InterPro" id="IPR027417">
    <property type="entry name" value="P-loop_NTPase"/>
</dbReference>
<protein>
    <submittedName>
        <fullName evidence="7">PAS domain S-box-containing protein</fullName>
    </submittedName>
</protein>
<dbReference type="Gene3D" id="3.40.50.300">
    <property type="entry name" value="P-loop containing nucleotide triphosphate hydrolases"/>
    <property type="match status" value="1"/>
</dbReference>
<dbReference type="InterPro" id="IPR035965">
    <property type="entry name" value="PAS-like_dom_sf"/>
</dbReference>
<dbReference type="PROSITE" id="PS50112">
    <property type="entry name" value="PAS"/>
    <property type="match status" value="1"/>
</dbReference>
<dbReference type="Pfam" id="PF00158">
    <property type="entry name" value="Sigma54_activat"/>
    <property type="match status" value="1"/>
</dbReference>
<dbReference type="Pfam" id="PF02954">
    <property type="entry name" value="HTH_8"/>
    <property type="match status" value="1"/>
</dbReference>
<dbReference type="InterPro" id="IPR003593">
    <property type="entry name" value="AAA+_ATPase"/>
</dbReference>
<evidence type="ECO:0000256" key="3">
    <source>
        <dbReference type="ARBA" id="ARBA00023015"/>
    </source>
</evidence>
<evidence type="ECO:0000259" key="5">
    <source>
        <dbReference type="PROSITE" id="PS50045"/>
    </source>
</evidence>
<dbReference type="Pfam" id="PF25601">
    <property type="entry name" value="AAA_lid_14"/>
    <property type="match status" value="1"/>
</dbReference>
<dbReference type="SMART" id="SM00091">
    <property type="entry name" value="PAS"/>
    <property type="match status" value="1"/>
</dbReference>
<dbReference type="Proteomes" id="UP001185012">
    <property type="component" value="Unassembled WGS sequence"/>
</dbReference>
<keyword evidence="4" id="KW-0804">Transcription</keyword>
<dbReference type="PROSITE" id="PS50045">
    <property type="entry name" value="SIGMA54_INTERACT_4"/>
    <property type="match status" value="1"/>
</dbReference>
<keyword evidence="8" id="KW-1185">Reference proteome</keyword>
<gene>
    <name evidence="7" type="ORF">JOE21_000904</name>
</gene>
<sequence length="575" mass="66042">MQHHLPCIEEMIQSDFTLIHRQDDRDWNPNRRNHEMIFMKDGDRLFYIDPRWAPLDKDVPFASIPWMECASVRADQPMKEVVALLQTFNFLLVTHESGKEIGYLSCADVLGRQFESYQYLHAYFESVIQTMDASVSLIDENKRVMVWTQGAENIFSVEKEEIIGKPITNFFDIDKLEIIKTLDTGKSLYKHQHQPRSDMVVLIHTNPIILDDRIIGAVAAETDITSQVRLNHELFKTTSKVHRLEREVAKLKPSSDPFHMIKGNSSAMKKTKEMIRKIGSTNATVLVLGESGVGKELFAKAIHDIREASDAPFIPINCGAIPPSLFESELFGYEKGAFSGADHKGKKGKIELARGGTLFLDEIGEMPFEMQVKLLRVLQEKKYFAVGGTKQVDADFRVIAATNRDLKSLVDEGKFREDLFYRLNVVTLHIPPLRERREDIIELTHYFLYEFSVRYNRPIHGISQDVMQHLLQYDWPGNIRELRNGIERLVVFATDGNIKREDLPFTQSPNKSEDFSYLSTDHASTLREELERHEKRVILESLKRVNGNKQACAKKLGISRATLYNRMNKLGIQTT</sequence>
<evidence type="ECO:0000313" key="7">
    <source>
        <dbReference type="EMBL" id="MDR6224913.1"/>
    </source>
</evidence>
<comment type="caution">
    <text evidence="7">The sequence shown here is derived from an EMBL/GenBank/DDBJ whole genome shotgun (WGS) entry which is preliminary data.</text>
</comment>
<evidence type="ECO:0000313" key="8">
    <source>
        <dbReference type="Proteomes" id="UP001185012"/>
    </source>
</evidence>
<dbReference type="Gene3D" id="1.10.10.60">
    <property type="entry name" value="Homeodomain-like"/>
    <property type="match status" value="1"/>
</dbReference>
<evidence type="ECO:0000256" key="4">
    <source>
        <dbReference type="ARBA" id="ARBA00023163"/>
    </source>
</evidence>